<sequence length="493" mass="53261">MNKQASQPRAIYYVVALQIWEYFSFYGMRALLILYLTNRLHYDDAHAYGLFSAYCSLVYVTPILGGFLADKLLGNRMAVMLGAFLMALGHLVLGASEIAPTFLYLSLAIIVCGYGLFKSNISCLLGELYQPDDPRRDGGFSLLYAAGNIGSIVAPIACGYVQEEYSWAMGFALAAIGMVAGLIIFLCGKRHFAHTAGVNRAALRARTAALPNWGWLLVLLVAAPLLVTVLFWQEWAVYALIVATAIGLAVLVKIFRQAQTPQQRKALGLIVTLTAFSLLFWAFAQQGGSSISLYIDRFVNRDMFGYSVPTAMFQSVNAFAVMLCGVVLAWLVKGRAGGNRSVRIWGKFALGLGLMSAGFCILTLSARWSAAYGHSSMPLMIAGLAVMGFAELFIDPVAMSQITRIEIPGVTGVLTGIYMLLSGAIANYLAGVIADQTSQSAFDAAGAIGYSINAYIGVFSEIAWGALGCVALALLIWLYQALRYRRHPLAPAS</sequence>
<dbReference type="AlphaFoldDB" id="A0A6L6IH01"/>
<feature type="transmembrane region" description="Helical" evidence="11">
    <location>
        <begin position="102"/>
        <end position="121"/>
    </location>
</feature>
<keyword evidence="5 10" id="KW-0812">Transmembrane</keyword>
<dbReference type="EMBL" id="WMJZ01000001">
    <property type="protein sequence ID" value="MTH44938.1"/>
    <property type="molecule type" value="Genomic_DNA"/>
</dbReference>
<dbReference type="PANTHER" id="PTHR23517">
    <property type="entry name" value="RESISTANCE PROTEIN MDTM, PUTATIVE-RELATED-RELATED"/>
    <property type="match status" value="1"/>
</dbReference>
<feature type="transmembrane region" description="Helical" evidence="11">
    <location>
        <begin position="304"/>
        <end position="332"/>
    </location>
</feature>
<name>A0A6L6IH01_9ENTR</name>
<keyword evidence="7" id="KW-0653">Protein transport</keyword>
<dbReference type="RefSeq" id="WP_155106627.1">
    <property type="nucleotide sequence ID" value="NZ_WMJZ01000001.1"/>
</dbReference>
<dbReference type="SUPFAM" id="SSF103473">
    <property type="entry name" value="MFS general substrate transporter"/>
    <property type="match status" value="1"/>
</dbReference>
<dbReference type="NCBIfam" id="TIGR00924">
    <property type="entry name" value="yjdL_sub1_fam"/>
    <property type="match status" value="1"/>
</dbReference>
<feature type="transmembrane region" description="Helical" evidence="11">
    <location>
        <begin position="48"/>
        <end position="69"/>
    </location>
</feature>
<feature type="transmembrane region" description="Helical" evidence="11">
    <location>
        <begin position="12"/>
        <end position="36"/>
    </location>
</feature>
<dbReference type="GO" id="GO:0015031">
    <property type="term" value="P:protein transport"/>
    <property type="evidence" value="ECO:0007669"/>
    <property type="project" value="UniProtKB-KW"/>
</dbReference>
<keyword evidence="2 10" id="KW-0813">Transport</keyword>
<dbReference type="InterPro" id="IPR000109">
    <property type="entry name" value="POT_fam"/>
</dbReference>
<evidence type="ECO:0000256" key="5">
    <source>
        <dbReference type="ARBA" id="ARBA00022692"/>
    </source>
</evidence>
<evidence type="ECO:0000256" key="7">
    <source>
        <dbReference type="ARBA" id="ARBA00022927"/>
    </source>
</evidence>
<accession>A0A6L6IH01</accession>
<comment type="similarity">
    <text evidence="10">Belongs to the major facilitator superfamily. Proton-dependent oligopeptide transporter (POT/PTR) (TC 2.A.17) family.</text>
</comment>
<keyword evidence="9 11" id="KW-0472">Membrane</keyword>
<dbReference type="InterPro" id="IPR050171">
    <property type="entry name" value="MFS_Transporters"/>
</dbReference>
<dbReference type="PROSITE" id="PS01022">
    <property type="entry name" value="PTR2_1"/>
    <property type="match status" value="1"/>
</dbReference>
<reference evidence="13 14" key="1">
    <citation type="submission" date="2019-11" db="EMBL/GenBank/DDBJ databases">
        <title>Escherichia alba sp. nov. isolated from the gut of plastic-eating superworms Zophobas atratus.</title>
        <authorList>
            <person name="Yang Y."/>
        </authorList>
    </citation>
    <scope>NUCLEOTIDE SEQUENCE [LARGE SCALE GENOMIC DNA]</scope>
    <source>
        <strain evidence="14">BIT-B35</strain>
    </source>
</reference>
<evidence type="ECO:0000256" key="1">
    <source>
        <dbReference type="ARBA" id="ARBA00004429"/>
    </source>
</evidence>
<dbReference type="CDD" id="cd17346">
    <property type="entry name" value="MFS_DtpA_like"/>
    <property type="match status" value="1"/>
</dbReference>
<evidence type="ECO:0000313" key="14">
    <source>
        <dbReference type="Proteomes" id="UP000477739"/>
    </source>
</evidence>
<feature type="transmembrane region" description="Helical" evidence="11">
    <location>
        <begin position="266"/>
        <end position="284"/>
    </location>
</feature>
<dbReference type="PROSITE" id="PS50850">
    <property type="entry name" value="MFS"/>
    <property type="match status" value="1"/>
</dbReference>
<dbReference type="Gene3D" id="1.20.1250.20">
    <property type="entry name" value="MFS general substrate transporter like domains"/>
    <property type="match status" value="1"/>
</dbReference>
<keyword evidence="6" id="KW-0571">Peptide transport</keyword>
<feature type="transmembrane region" description="Helical" evidence="11">
    <location>
        <begin position="209"/>
        <end position="229"/>
    </location>
</feature>
<evidence type="ECO:0000259" key="12">
    <source>
        <dbReference type="PROSITE" id="PS50850"/>
    </source>
</evidence>
<dbReference type="PROSITE" id="PS01023">
    <property type="entry name" value="PTR2_2"/>
    <property type="match status" value="1"/>
</dbReference>
<dbReference type="GO" id="GO:0071916">
    <property type="term" value="F:dipeptide transmembrane transporter activity"/>
    <property type="evidence" value="ECO:0007669"/>
    <property type="project" value="UniProtKB-ARBA"/>
</dbReference>
<evidence type="ECO:0000313" key="13">
    <source>
        <dbReference type="EMBL" id="MTH44938.1"/>
    </source>
</evidence>
<feature type="transmembrane region" description="Helical" evidence="11">
    <location>
        <begin position="78"/>
        <end position="96"/>
    </location>
</feature>
<evidence type="ECO:0000256" key="2">
    <source>
        <dbReference type="ARBA" id="ARBA00022448"/>
    </source>
</evidence>
<feature type="domain" description="Major facilitator superfamily (MFS) profile" evidence="12">
    <location>
        <begin position="10"/>
        <end position="483"/>
    </location>
</feature>
<keyword evidence="8 11" id="KW-1133">Transmembrane helix</keyword>
<evidence type="ECO:0000256" key="3">
    <source>
        <dbReference type="ARBA" id="ARBA00022475"/>
    </source>
</evidence>
<dbReference type="Pfam" id="PF00854">
    <property type="entry name" value="PTR2"/>
    <property type="match status" value="1"/>
</dbReference>
<evidence type="ECO:0000256" key="8">
    <source>
        <dbReference type="ARBA" id="ARBA00022989"/>
    </source>
</evidence>
<dbReference type="GO" id="GO:1904680">
    <property type="term" value="F:peptide transmembrane transporter activity"/>
    <property type="evidence" value="ECO:0007669"/>
    <property type="project" value="InterPro"/>
</dbReference>
<evidence type="ECO:0000256" key="11">
    <source>
        <dbReference type="SAM" id="Phobius"/>
    </source>
</evidence>
<dbReference type="NCBIfam" id="NF012006">
    <property type="entry name" value="PRK15462.1"/>
    <property type="match status" value="1"/>
</dbReference>
<evidence type="ECO:0000256" key="6">
    <source>
        <dbReference type="ARBA" id="ARBA00022856"/>
    </source>
</evidence>
<feature type="transmembrane region" description="Helical" evidence="11">
    <location>
        <begin position="142"/>
        <end position="162"/>
    </location>
</feature>
<keyword evidence="4" id="KW-0997">Cell inner membrane</keyword>
<dbReference type="InterPro" id="IPR020846">
    <property type="entry name" value="MFS_dom"/>
</dbReference>
<feature type="transmembrane region" description="Helical" evidence="11">
    <location>
        <begin position="235"/>
        <end position="254"/>
    </location>
</feature>
<dbReference type="OrthoDB" id="9772725at2"/>
<feature type="transmembrane region" description="Helical" evidence="11">
    <location>
        <begin position="168"/>
        <end position="188"/>
    </location>
</feature>
<evidence type="ECO:0000256" key="10">
    <source>
        <dbReference type="RuleBase" id="RU003755"/>
    </source>
</evidence>
<dbReference type="Proteomes" id="UP000477739">
    <property type="component" value="Unassembled WGS sequence"/>
</dbReference>
<proteinExistence type="inferred from homology"/>
<feature type="transmembrane region" description="Helical" evidence="11">
    <location>
        <begin position="344"/>
        <end position="365"/>
    </location>
</feature>
<dbReference type="FunFam" id="1.20.1250.20:FF:000035">
    <property type="entry name" value="Dipeptide permease D"/>
    <property type="match status" value="1"/>
</dbReference>
<dbReference type="PANTHER" id="PTHR23517:SF15">
    <property type="entry name" value="PROTON-DEPENDENT OLIGOPEPTIDE FAMILY TRANSPORT PROTEIN"/>
    <property type="match status" value="1"/>
</dbReference>
<protein>
    <submittedName>
        <fullName evidence="13">MFS transporter</fullName>
    </submittedName>
</protein>
<evidence type="ECO:0000256" key="4">
    <source>
        <dbReference type="ARBA" id="ARBA00022519"/>
    </source>
</evidence>
<feature type="transmembrane region" description="Helical" evidence="11">
    <location>
        <begin position="454"/>
        <end position="479"/>
    </location>
</feature>
<keyword evidence="14" id="KW-1185">Reference proteome</keyword>
<comment type="caution">
    <text evidence="13">The sequence shown here is derived from an EMBL/GenBank/DDBJ whole genome shotgun (WGS) entry which is preliminary data.</text>
</comment>
<keyword evidence="3" id="KW-1003">Cell membrane</keyword>
<dbReference type="InterPro" id="IPR018456">
    <property type="entry name" value="PTR2_symporter_CS"/>
</dbReference>
<dbReference type="InterPro" id="IPR005279">
    <property type="entry name" value="Dipep/tripep_permease"/>
</dbReference>
<organism evidence="13 14">
    <name type="scientific">Intestinirhabdus alba</name>
    <dbReference type="NCBI Taxonomy" id="2899544"/>
    <lineage>
        <taxon>Bacteria</taxon>
        <taxon>Pseudomonadati</taxon>
        <taxon>Pseudomonadota</taxon>
        <taxon>Gammaproteobacteria</taxon>
        <taxon>Enterobacterales</taxon>
        <taxon>Enterobacteriaceae</taxon>
        <taxon>Intestinirhabdus</taxon>
    </lineage>
</organism>
<feature type="transmembrane region" description="Helical" evidence="11">
    <location>
        <begin position="377"/>
        <end position="398"/>
    </location>
</feature>
<feature type="transmembrane region" description="Helical" evidence="11">
    <location>
        <begin position="410"/>
        <end position="434"/>
    </location>
</feature>
<dbReference type="GO" id="GO:0005886">
    <property type="term" value="C:plasma membrane"/>
    <property type="evidence" value="ECO:0007669"/>
    <property type="project" value="UniProtKB-SubCell"/>
</dbReference>
<comment type="subcellular location">
    <subcellularLocation>
        <location evidence="1">Cell inner membrane</location>
        <topology evidence="1">Multi-pass membrane protein</topology>
    </subcellularLocation>
    <subcellularLocation>
        <location evidence="10">Membrane</location>
        <topology evidence="10">Multi-pass membrane protein</topology>
    </subcellularLocation>
</comment>
<gene>
    <name evidence="13" type="ORF">GJV78_01385</name>
</gene>
<evidence type="ECO:0000256" key="9">
    <source>
        <dbReference type="ARBA" id="ARBA00023136"/>
    </source>
</evidence>
<dbReference type="InterPro" id="IPR036259">
    <property type="entry name" value="MFS_trans_sf"/>
</dbReference>